<keyword evidence="3" id="KW-1185">Reference proteome</keyword>
<dbReference type="InterPro" id="IPR029039">
    <property type="entry name" value="Flavoprotein-like_sf"/>
</dbReference>
<comment type="caution">
    <text evidence="2">The sequence shown here is derived from an EMBL/GenBank/DDBJ whole genome shotgun (WGS) entry which is preliminary data.</text>
</comment>
<dbReference type="InterPro" id="IPR005025">
    <property type="entry name" value="FMN_Rdtase-like_dom"/>
</dbReference>
<proteinExistence type="predicted"/>
<gene>
    <name evidence="2" type="ORF">ACKI1S_47940</name>
</gene>
<dbReference type="RefSeq" id="WP_409097974.1">
    <property type="nucleotide sequence ID" value="NZ_JBJVNE010000301.1"/>
</dbReference>
<evidence type="ECO:0000313" key="2">
    <source>
        <dbReference type="EMBL" id="MFM9653741.1"/>
    </source>
</evidence>
<evidence type="ECO:0000259" key="1">
    <source>
        <dbReference type="Pfam" id="PF03358"/>
    </source>
</evidence>
<feature type="domain" description="NADPH-dependent FMN reductase-like" evidence="1">
    <location>
        <begin position="5"/>
        <end position="84"/>
    </location>
</feature>
<dbReference type="EMBL" id="JBJVNE010000301">
    <property type="protein sequence ID" value="MFM9653741.1"/>
    <property type="molecule type" value="Genomic_DNA"/>
</dbReference>
<dbReference type="SUPFAM" id="SSF52218">
    <property type="entry name" value="Flavoproteins"/>
    <property type="match status" value="1"/>
</dbReference>
<dbReference type="Proteomes" id="UP001631993">
    <property type="component" value="Unassembled WGS sequence"/>
</dbReference>
<dbReference type="Gene3D" id="3.40.50.360">
    <property type="match status" value="1"/>
</dbReference>
<feature type="non-terminal residue" evidence="2">
    <location>
        <position position="84"/>
    </location>
</feature>
<keyword evidence="2" id="KW-0560">Oxidoreductase</keyword>
<dbReference type="EC" id="1.-.-.-" evidence="2"/>
<reference evidence="2 3" key="1">
    <citation type="submission" date="2024-12" db="EMBL/GenBank/DDBJ databases">
        <title>Forecasting of Potato common scab and diversities of Pathogenic streptomyces spp. in china.</title>
        <authorList>
            <person name="Handique U."/>
            <person name="Wu J."/>
        </authorList>
    </citation>
    <scope>NUCLEOTIDE SEQUENCE [LARGE SCALE GENOMIC DNA]</scope>
    <source>
        <strain evidence="2 3">ZRIMU1585</strain>
    </source>
</reference>
<name>A0ABW9J0H3_STRGJ</name>
<accession>A0ABW9J0H3</accession>
<dbReference type="GO" id="GO:0016491">
    <property type="term" value="F:oxidoreductase activity"/>
    <property type="evidence" value="ECO:0007669"/>
    <property type="project" value="UniProtKB-KW"/>
</dbReference>
<organism evidence="2 3">
    <name type="scientific">Streptomyces galilaeus</name>
    <dbReference type="NCBI Taxonomy" id="33899"/>
    <lineage>
        <taxon>Bacteria</taxon>
        <taxon>Bacillati</taxon>
        <taxon>Actinomycetota</taxon>
        <taxon>Actinomycetes</taxon>
        <taxon>Kitasatosporales</taxon>
        <taxon>Streptomycetaceae</taxon>
        <taxon>Streptomyces</taxon>
    </lineage>
</organism>
<dbReference type="Pfam" id="PF03358">
    <property type="entry name" value="FMN_red"/>
    <property type="match status" value="1"/>
</dbReference>
<protein>
    <submittedName>
        <fullName evidence="2">NADPH-dependent FMN reductase</fullName>
        <ecNumber evidence="2">1.-.-.-</ecNumber>
    </submittedName>
</protein>
<evidence type="ECO:0000313" key="3">
    <source>
        <dbReference type="Proteomes" id="UP001631993"/>
    </source>
</evidence>
<sequence length="84" mass="8952">MTARRIAVVTAGLSTPSSTRMLGDRLAHAALTELRTRGIDATSDVFELRDFAHDLTDNLLTGFAPPALEQMINSVVSADGLIVV</sequence>